<evidence type="ECO:0000256" key="1">
    <source>
        <dbReference type="SAM" id="Phobius"/>
    </source>
</evidence>
<dbReference type="PROSITE" id="PS00409">
    <property type="entry name" value="PROKAR_NTER_METHYL"/>
    <property type="match status" value="1"/>
</dbReference>
<dbReference type="InParanoid" id="S0EZA8"/>
<proteinExistence type="predicted"/>
<dbReference type="Pfam" id="PF07963">
    <property type="entry name" value="N_methyl"/>
    <property type="match status" value="1"/>
</dbReference>
<evidence type="ECO:0000313" key="3">
    <source>
        <dbReference type="EMBL" id="CCW36114.1"/>
    </source>
</evidence>
<reference evidence="4" key="1">
    <citation type="submission" date="2013-03" db="EMBL/GenBank/DDBJ databases">
        <title>Genome sequence of Chthonomonas calidirosea, the first sequenced genome from the Armatimonadetes phylum (formally candidate division OP10).</title>
        <authorList>
            <person name="Lee K.C.Y."/>
            <person name="Morgan X.C."/>
            <person name="Dunfield P.F."/>
            <person name="Tamas I."/>
            <person name="Houghton K.M."/>
            <person name="Vyssotski M."/>
            <person name="Ryan J.L.J."/>
            <person name="Lagutin K."/>
            <person name="McDonald I.R."/>
            <person name="Stott M.B."/>
        </authorList>
    </citation>
    <scope>NUCLEOTIDE SEQUENCE [LARGE SCALE GENOMIC DNA]</scope>
    <source>
        <strain evidence="4">DSM 23976 / ICMP 18418 / T49</strain>
    </source>
</reference>
<dbReference type="InterPro" id="IPR011453">
    <property type="entry name" value="DUF1559"/>
</dbReference>
<evidence type="ECO:0000259" key="2">
    <source>
        <dbReference type="Pfam" id="PF07596"/>
    </source>
</evidence>
<dbReference type="KEGG" id="ccz:CCALI_02308"/>
<dbReference type="NCBIfam" id="TIGR02532">
    <property type="entry name" value="IV_pilin_GFxxxE"/>
    <property type="match status" value="1"/>
</dbReference>
<dbReference type="SUPFAM" id="SSF54523">
    <property type="entry name" value="Pili subunits"/>
    <property type="match status" value="1"/>
</dbReference>
<dbReference type="eggNOG" id="COG2165">
    <property type="taxonomic scope" value="Bacteria"/>
</dbReference>
<dbReference type="InterPro" id="IPR012902">
    <property type="entry name" value="N_methyl_site"/>
</dbReference>
<dbReference type="Proteomes" id="UP000014227">
    <property type="component" value="Chromosome I"/>
</dbReference>
<dbReference type="AlphaFoldDB" id="S0EZA8"/>
<accession>S0EZA8</accession>
<organism evidence="3 4">
    <name type="scientific">Chthonomonas calidirosea (strain DSM 23976 / ICMP 18418 / T49)</name>
    <dbReference type="NCBI Taxonomy" id="1303518"/>
    <lineage>
        <taxon>Bacteria</taxon>
        <taxon>Bacillati</taxon>
        <taxon>Armatimonadota</taxon>
        <taxon>Chthonomonadia</taxon>
        <taxon>Chthonomonadales</taxon>
        <taxon>Chthonomonadaceae</taxon>
        <taxon>Chthonomonas</taxon>
    </lineage>
</organism>
<dbReference type="RefSeq" id="WP_016483633.1">
    <property type="nucleotide sequence ID" value="NC_021487.1"/>
</dbReference>
<dbReference type="PANTHER" id="PTHR30093:SF2">
    <property type="entry name" value="TYPE II SECRETION SYSTEM PROTEIN H"/>
    <property type="match status" value="1"/>
</dbReference>
<dbReference type="PANTHER" id="PTHR30093">
    <property type="entry name" value="GENERAL SECRETION PATHWAY PROTEIN G"/>
    <property type="match status" value="1"/>
</dbReference>
<feature type="transmembrane region" description="Helical" evidence="1">
    <location>
        <begin position="12"/>
        <end position="33"/>
    </location>
</feature>
<dbReference type="STRING" id="454171.CP488_01787"/>
<evidence type="ECO:0000313" key="4">
    <source>
        <dbReference type="Proteomes" id="UP000014227"/>
    </source>
</evidence>
<dbReference type="InterPro" id="IPR045584">
    <property type="entry name" value="Pilin-like"/>
</dbReference>
<feature type="domain" description="DUF1559" evidence="2">
    <location>
        <begin position="34"/>
        <end position="288"/>
    </location>
</feature>
<keyword evidence="1" id="KW-0812">Transmembrane</keyword>
<keyword evidence="4" id="KW-1185">Reference proteome</keyword>
<keyword evidence="1" id="KW-1133">Transmembrane helix</keyword>
<dbReference type="Gene3D" id="3.30.700.10">
    <property type="entry name" value="Glycoprotein, Type 4 Pilin"/>
    <property type="match status" value="1"/>
</dbReference>
<dbReference type="EMBL" id="HF951689">
    <property type="protein sequence ID" value="CCW36114.1"/>
    <property type="molecule type" value="Genomic_DNA"/>
</dbReference>
<dbReference type="PATRIC" id="fig|1303518.3.peg.2398"/>
<keyword evidence="1" id="KW-0472">Membrane</keyword>
<name>S0EZA8_CHTCT</name>
<dbReference type="Pfam" id="PF07596">
    <property type="entry name" value="SBP_bac_10"/>
    <property type="match status" value="1"/>
</dbReference>
<dbReference type="HOGENOM" id="CLU_041661_1_1_0"/>
<protein>
    <submittedName>
        <fullName evidence="3">Prepilin-type N-terminal cleavage/methylation domain</fullName>
    </submittedName>
</protein>
<sequence length="311" mass="33232">MKRHTRSGFTLIELLVVIAIIAILAAILFPVFAQAREKARAISCLSNLKQIGLATGMYVQDYDEFFYPHRWNSGPDSNPFLQDPVGNATISGAARNKTFWISLLYPYAKNYDLWKCPSAPNAFVKWNTDGAQCGGSANNTAVGCGGVGYGGQDSYGHNDAWMSPAGNYATLYGGAVAVVADAAVPRVASTVLVVDASYYGAVPDVCNESGLWQANKANGNECNYVTGQGAFYGHYWKNIGNARWSWTGGEAGPYGGAAGVQKALNDGPSRHNGIMNVQFVDGHAKAIPYKELIGDVCLWTTDADGPHPACQ</sequence>
<dbReference type="OrthoDB" id="9815325at2"/>
<gene>
    <name evidence="3" type="ORF">CCALI_02308</name>
</gene>